<dbReference type="InterPro" id="IPR045140">
    <property type="entry name" value="SHCBP1-like"/>
</dbReference>
<comment type="subcellular location">
    <subcellularLocation>
        <location evidence="1">Cytoplasm</location>
        <location evidence="1">Cytoskeleton</location>
        <location evidence="1">Spindle</location>
    </subcellularLocation>
</comment>
<dbReference type="GO" id="GO:0005819">
    <property type="term" value="C:spindle"/>
    <property type="evidence" value="ECO:0007669"/>
    <property type="project" value="UniProtKB-SubCell"/>
</dbReference>
<dbReference type="Proteomes" id="UP000275408">
    <property type="component" value="Unassembled WGS sequence"/>
</dbReference>
<feature type="domain" description="Right handed beta helix" evidence="4">
    <location>
        <begin position="373"/>
        <end position="460"/>
    </location>
</feature>
<gene>
    <name evidence="6" type="ORF">pdam_00017240</name>
</gene>
<dbReference type="SUPFAM" id="SSF51126">
    <property type="entry name" value="Pectin lyase-like"/>
    <property type="match status" value="1"/>
</dbReference>
<dbReference type="STRING" id="46731.A0A3M6UB65"/>
<dbReference type="InterPro" id="IPR012334">
    <property type="entry name" value="Pectin_lyas_fold"/>
</dbReference>
<keyword evidence="7" id="KW-1185">Reference proteome</keyword>
<accession>A0A3M6UB65</accession>
<protein>
    <recommendedName>
        <fullName evidence="8">Right handed beta helix domain-containing protein</fullName>
    </recommendedName>
</protein>
<dbReference type="EMBL" id="RCHS01001889">
    <property type="protein sequence ID" value="RMX50871.1"/>
    <property type="molecule type" value="Genomic_DNA"/>
</dbReference>
<dbReference type="AlphaFoldDB" id="A0A3M6UB65"/>
<name>A0A3M6UB65_POCDA</name>
<keyword evidence="3" id="KW-0206">Cytoskeleton</keyword>
<dbReference type="InterPro" id="IPR039448">
    <property type="entry name" value="Beta_helix"/>
</dbReference>
<evidence type="ECO:0000259" key="4">
    <source>
        <dbReference type="Pfam" id="PF13229"/>
    </source>
</evidence>
<dbReference type="Pfam" id="PF13229">
    <property type="entry name" value="Beta_helix"/>
    <property type="match status" value="1"/>
</dbReference>
<reference evidence="6 7" key="1">
    <citation type="journal article" date="2018" name="Sci. Rep.">
        <title>Comparative analysis of the Pocillopora damicornis genome highlights role of immune system in coral evolution.</title>
        <authorList>
            <person name="Cunning R."/>
            <person name="Bay R.A."/>
            <person name="Gillette P."/>
            <person name="Baker A.C."/>
            <person name="Traylor-Knowles N."/>
        </authorList>
    </citation>
    <scope>NUCLEOTIDE SEQUENCE [LARGE SCALE GENOMIC DNA]</scope>
    <source>
        <strain evidence="6">RSMAS</strain>
        <tissue evidence="6">Whole animal</tissue>
    </source>
</reference>
<evidence type="ECO:0000313" key="6">
    <source>
        <dbReference type="EMBL" id="RMX50871.1"/>
    </source>
</evidence>
<dbReference type="Gene3D" id="2.160.20.10">
    <property type="entry name" value="Single-stranded right-handed beta-helix, Pectin lyase-like"/>
    <property type="match status" value="1"/>
</dbReference>
<dbReference type="Pfam" id="PF23762">
    <property type="entry name" value="SHCBP_N"/>
    <property type="match status" value="1"/>
</dbReference>
<feature type="domain" description="SHC SH2" evidence="5">
    <location>
        <begin position="20"/>
        <end position="254"/>
    </location>
</feature>
<evidence type="ECO:0000256" key="1">
    <source>
        <dbReference type="ARBA" id="ARBA00004186"/>
    </source>
</evidence>
<sequence length="546" mass="61321">MSSTKLPMIFQTADLSVETRVAAYKNDILGLCKPREVPDRIAKYIGRNVEASGWNAVWRSTPKSSGQLHPFDVVVEVSNVNASDIMAEVSICEPVVTDCLNDLDTEKVNAYLCCHGNRVPLTELCPVYDETGQHDETALAIEHVRFFYENIWREWDEDDDGEYCYAGRHLDTRIQLYYDIQEGNLPRDLVNNYRDSYNQYREKLAELKQLQEKIAVSDLDEELDEMDVLKCAQMSEVCESLVHSLQIIENPQMRYLLASVSPKLVQQGPRGNRPRGDEPVTYIVAPKLQAGMVKFYEDNTVVEHYPCLGKALKSYYHGDTIVVYPGKYKLEGRAYQLADSVHITGIGNPSEIVVVEVELFFCSDNEEYTMECCATNISIKNITFEQEGNENEGVVLVKSGRVTFDDCHMRCETNGVTVENGELVMRQCKVHGAKSAAIIVSSGAKLDLQDSKLFDNGEFGQNLDVSTELATGAIVLEAKSDSKKTTAILSDNYISNNHCHGICVKKDQEIFAACCDPEHGIKLEMTNNVFEENIHGDIGHFLVNKD</sequence>
<proteinExistence type="predicted"/>
<keyword evidence="2" id="KW-0963">Cytoplasm</keyword>
<evidence type="ECO:0000256" key="3">
    <source>
        <dbReference type="ARBA" id="ARBA00023212"/>
    </source>
</evidence>
<comment type="caution">
    <text evidence="6">The sequence shown here is derived from an EMBL/GenBank/DDBJ whole genome shotgun (WGS) entry which is preliminary data.</text>
</comment>
<evidence type="ECO:0000256" key="2">
    <source>
        <dbReference type="ARBA" id="ARBA00022490"/>
    </source>
</evidence>
<evidence type="ECO:0000259" key="5">
    <source>
        <dbReference type="Pfam" id="PF23762"/>
    </source>
</evidence>
<evidence type="ECO:0008006" key="8">
    <source>
        <dbReference type="Google" id="ProtNLM"/>
    </source>
</evidence>
<dbReference type="PANTHER" id="PTHR14695">
    <property type="entry name" value="SHC SH2-DOMAIN BINDING PROTEIN 1-RELATED"/>
    <property type="match status" value="1"/>
</dbReference>
<dbReference type="PANTHER" id="PTHR14695:SF4">
    <property type="entry name" value="PROTEIN NESSUN DORMA"/>
    <property type="match status" value="1"/>
</dbReference>
<organism evidence="6 7">
    <name type="scientific">Pocillopora damicornis</name>
    <name type="common">Cauliflower coral</name>
    <name type="synonym">Millepora damicornis</name>
    <dbReference type="NCBI Taxonomy" id="46731"/>
    <lineage>
        <taxon>Eukaryota</taxon>
        <taxon>Metazoa</taxon>
        <taxon>Cnidaria</taxon>
        <taxon>Anthozoa</taxon>
        <taxon>Hexacorallia</taxon>
        <taxon>Scleractinia</taxon>
        <taxon>Astrocoeniina</taxon>
        <taxon>Pocilloporidae</taxon>
        <taxon>Pocillopora</taxon>
    </lineage>
</organism>
<dbReference type="InterPro" id="IPR057508">
    <property type="entry name" value="SHCBP-like_N"/>
</dbReference>
<dbReference type="InterPro" id="IPR011050">
    <property type="entry name" value="Pectin_lyase_fold/virulence"/>
</dbReference>
<evidence type="ECO:0000313" key="7">
    <source>
        <dbReference type="Proteomes" id="UP000275408"/>
    </source>
</evidence>
<dbReference type="OrthoDB" id="5978115at2759"/>